<proteinExistence type="predicted"/>
<dbReference type="EMBL" id="JYDU01000017">
    <property type="protein sequence ID" value="KRX98989.1"/>
    <property type="molecule type" value="Genomic_DNA"/>
</dbReference>
<sequence length="175" mass="20507">MELLSTSRLPNAPQETIKFEYDTFTHTNNGYLTNEQHQQQPDRHLNTENRDNFLPTIVYHNPSAVSRQHQRPPVTYNNHYSYCFQDYNNYPAQSYYSSGSQTVIDRGRRPRNMLRISPNSAFSPIRNESKYNDWAVHAGHPLIEPIAIKPVPVHMDAVHVHPAHRTYHTEKWKVI</sequence>
<name>A0A0V0YF44_TRIPS</name>
<evidence type="ECO:0000313" key="2">
    <source>
        <dbReference type="Proteomes" id="UP000054815"/>
    </source>
</evidence>
<gene>
    <name evidence="1" type="ORF">T4E_5206</name>
</gene>
<evidence type="ECO:0000313" key="1">
    <source>
        <dbReference type="EMBL" id="KRX98989.1"/>
    </source>
</evidence>
<protein>
    <submittedName>
        <fullName evidence="1">Uncharacterized protein</fullName>
    </submittedName>
</protein>
<organism evidence="1 2">
    <name type="scientific">Trichinella pseudospiralis</name>
    <name type="common">Parasitic roundworm</name>
    <dbReference type="NCBI Taxonomy" id="6337"/>
    <lineage>
        <taxon>Eukaryota</taxon>
        <taxon>Metazoa</taxon>
        <taxon>Ecdysozoa</taxon>
        <taxon>Nematoda</taxon>
        <taxon>Enoplea</taxon>
        <taxon>Dorylaimia</taxon>
        <taxon>Trichinellida</taxon>
        <taxon>Trichinellidae</taxon>
        <taxon>Trichinella</taxon>
    </lineage>
</organism>
<dbReference type="AlphaFoldDB" id="A0A0V0YF44"/>
<reference evidence="1 2" key="1">
    <citation type="submission" date="2015-01" db="EMBL/GenBank/DDBJ databases">
        <title>Evolution of Trichinella species and genotypes.</title>
        <authorList>
            <person name="Korhonen P.K."/>
            <person name="Edoardo P."/>
            <person name="Giuseppe L.R."/>
            <person name="Gasser R.B."/>
        </authorList>
    </citation>
    <scope>NUCLEOTIDE SEQUENCE [LARGE SCALE GENOMIC DNA]</scope>
    <source>
        <strain evidence="1">ISS141</strain>
    </source>
</reference>
<accession>A0A0V0YF44</accession>
<comment type="caution">
    <text evidence="1">The sequence shown here is derived from an EMBL/GenBank/DDBJ whole genome shotgun (WGS) entry which is preliminary data.</text>
</comment>
<dbReference type="Proteomes" id="UP000054815">
    <property type="component" value="Unassembled WGS sequence"/>
</dbReference>